<organism evidence="12 13">
    <name type="scientific">Opitutus terrae (strain DSM 11246 / JCM 15787 / PB90-1)</name>
    <dbReference type="NCBI Taxonomy" id="452637"/>
    <lineage>
        <taxon>Bacteria</taxon>
        <taxon>Pseudomonadati</taxon>
        <taxon>Verrucomicrobiota</taxon>
        <taxon>Opitutia</taxon>
        <taxon>Opitutales</taxon>
        <taxon>Opitutaceae</taxon>
        <taxon>Opitutus</taxon>
    </lineage>
</organism>
<dbReference type="EMBL" id="CP001032">
    <property type="protein sequence ID" value="ACB77607.1"/>
    <property type="molecule type" value="Genomic_DNA"/>
</dbReference>
<evidence type="ECO:0000256" key="3">
    <source>
        <dbReference type="ARBA" id="ARBA00006743"/>
    </source>
</evidence>
<dbReference type="SUPFAM" id="SSF51730">
    <property type="entry name" value="FAD-linked oxidoreductase"/>
    <property type="match status" value="1"/>
</dbReference>
<keyword evidence="13" id="KW-1185">Reference proteome</keyword>
<dbReference type="InterPro" id="IPR003171">
    <property type="entry name" value="Mehydrof_redctse-like"/>
</dbReference>
<dbReference type="GO" id="GO:0106312">
    <property type="term" value="F:methylenetetrahydrofolate reductase (NADH) activity"/>
    <property type="evidence" value="ECO:0007669"/>
    <property type="project" value="UniProtKB-EC"/>
</dbReference>
<accession>B1ZRF7</accession>
<comment type="catalytic activity">
    <reaction evidence="8">
        <text>(6S)-5-methyl-5,6,7,8-tetrahydrofolate + NAD(+) = (6R)-5,10-methylene-5,6,7,8-tetrahydrofolate + NADH + H(+)</text>
        <dbReference type="Rhea" id="RHEA:19821"/>
        <dbReference type="ChEBI" id="CHEBI:15378"/>
        <dbReference type="ChEBI" id="CHEBI:15636"/>
        <dbReference type="ChEBI" id="CHEBI:18608"/>
        <dbReference type="ChEBI" id="CHEBI:57540"/>
        <dbReference type="ChEBI" id="CHEBI:57945"/>
        <dbReference type="EC" id="1.5.1.54"/>
    </reaction>
    <physiologicalReaction direction="right-to-left" evidence="8">
        <dbReference type="Rhea" id="RHEA:19823"/>
    </physiologicalReaction>
</comment>
<dbReference type="PANTHER" id="PTHR45754:SF3">
    <property type="entry name" value="METHYLENETETRAHYDROFOLATE REDUCTASE (NADPH)"/>
    <property type="match status" value="1"/>
</dbReference>
<protein>
    <recommendedName>
        <fullName evidence="9">Methylenetetrahydrofolate reductase</fullName>
    </recommendedName>
</protein>
<sequence>MHTLREKLEQADRFLIGTELVSVRGGMSERSAVKARTFANDLVDADAIDWISITDNAGGNPQLAPTALGKPILYAGKEVVIHLTCKDLNRNALESEAWLLHSEGFNNILAMTGDYPVAGAGGTAKPVFDIDSVGLISMLDQMNRGLDPNVGQSGPRKPRFEGTNFLVGAVTTNFKLHEGEVMPQYAKLAAKIGVGARFIINQIGFDARKQSELLAYLRAHELGHVPLIGNVYLLSPRVAELFAEGRIPGVVVSPALRELCRRHAGGADGGKAFFTEFAAKQIAIYRGLGYRGVYLGGVHTFPAIQQILTVERSFAPGDWRQFTREIAFSRPGEFFYYAQNDATGLADPTRRASIAARPSKHVSALYHFSKWMHNVAFTPGTLLARWGARACASAADPMQGPKPLRLVEHASKAVLFRCKDCGDCSLPEIAFLCPESQCAKNQRNGPCGGTRDGRCEVDGFGDCIWLRAYERLKHDGHEQTMLAHTPVVQDQSLRGTSSWANAWLGRDHTAKPKPVPGDVGSMPPSPADAPPSSSSPPP</sequence>
<evidence type="ECO:0000256" key="1">
    <source>
        <dbReference type="ARBA" id="ARBA00001974"/>
    </source>
</evidence>
<dbReference type="KEGG" id="ote:Oter_4335"/>
<feature type="compositionally biased region" description="Pro residues" evidence="10">
    <location>
        <begin position="523"/>
        <end position="538"/>
    </location>
</feature>
<dbReference type="PANTHER" id="PTHR45754">
    <property type="entry name" value="METHYLENETETRAHYDROFOLATE REDUCTASE"/>
    <property type="match status" value="1"/>
</dbReference>
<comment type="pathway">
    <text evidence="7">Amino-acid biosynthesis; L-methionine biosynthesis via de novo pathway.</text>
</comment>
<proteinExistence type="inferred from homology"/>
<dbReference type="GO" id="GO:0035999">
    <property type="term" value="P:tetrahydrofolate interconversion"/>
    <property type="evidence" value="ECO:0007669"/>
    <property type="project" value="UniProtKB-UniPathway"/>
</dbReference>
<keyword evidence="5 9" id="KW-0274">FAD</keyword>
<evidence type="ECO:0000313" key="12">
    <source>
        <dbReference type="EMBL" id="ACB77607.1"/>
    </source>
</evidence>
<comment type="pathway">
    <text evidence="2 9">One-carbon metabolism; tetrahydrofolate interconversion.</text>
</comment>
<dbReference type="AlphaFoldDB" id="B1ZRF7"/>
<dbReference type="Gene3D" id="3.20.20.220">
    <property type="match status" value="1"/>
</dbReference>
<feature type="domain" description="Methylene-tetrahydrofolate reductase C-terminal-like" evidence="11">
    <location>
        <begin position="407"/>
        <end position="486"/>
    </location>
</feature>
<evidence type="ECO:0000256" key="7">
    <source>
        <dbReference type="ARBA" id="ARBA00034478"/>
    </source>
</evidence>
<evidence type="ECO:0000256" key="5">
    <source>
        <dbReference type="ARBA" id="ARBA00022827"/>
    </source>
</evidence>
<keyword evidence="6 9" id="KW-0560">Oxidoreductase</keyword>
<dbReference type="STRING" id="452637.Oter_4335"/>
<evidence type="ECO:0000256" key="10">
    <source>
        <dbReference type="SAM" id="MobiDB-lite"/>
    </source>
</evidence>
<evidence type="ECO:0000313" key="13">
    <source>
        <dbReference type="Proteomes" id="UP000007013"/>
    </source>
</evidence>
<reference evidence="12 13" key="1">
    <citation type="journal article" date="2011" name="J. Bacteriol.">
        <title>Genome sequence of the verrucomicrobium Opitutus terrae PB90-1, an abundant inhabitant of rice paddy soil ecosystems.</title>
        <authorList>
            <person name="van Passel M.W."/>
            <person name="Kant R."/>
            <person name="Palva A."/>
            <person name="Copeland A."/>
            <person name="Lucas S."/>
            <person name="Lapidus A."/>
            <person name="Glavina del Rio T."/>
            <person name="Pitluck S."/>
            <person name="Goltsman E."/>
            <person name="Clum A."/>
            <person name="Sun H."/>
            <person name="Schmutz J."/>
            <person name="Larimer F.W."/>
            <person name="Land M.L."/>
            <person name="Hauser L."/>
            <person name="Kyrpides N."/>
            <person name="Mikhailova N."/>
            <person name="Richardson P.P."/>
            <person name="Janssen P.H."/>
            <person name="de Vos W.M."/>
            <person name="Smidt H."/>
        </authorList>
    </citation>
    <scope>NUCLEOTIDE SEQUENCE [LARGE SCALE GENOMIC DNA]</scope>
    <source>
        <strain evidence="13">DSM 11246 / JCM 15787 / PB90-1</strain>
    </source>
</reference>
<evidence type="ECO:0000256" key="2">
    <source>
        <dbReference type="ARBA" id="ARBA00004777"/>
    </source>
</evidence>
<gene>
    <name evidence="12" type="ordered locus">Oter_4335</name>
</gene>
<comment type="similarity">
    <text evidence="3 9">Belongs to the methylenetetrahydrofolate reductase family.</text>
</comment>
<keyword evidence="4 9" id="KW-0285">Flavoprotein</keyword>
<name>B1ZRF7_OPITP</name>
<dbReference type="OrthoDB" id="9803687at2"/>
<dbReference type="GO" id="GO:0071949">
    <property type="term" value="F:FAD binding"/>
    <property type="evidence" value="ECO:0007669"/>
    <property type="project" value="TreeGrafter"/>
</dbReference>
<evidence type="ECO:0000256" key="8">
    <source>
        <dbReference type="ARBA" id="ARBA00048628"/>
    </source>
</evidence>
<evidence type="ECO:0000256" key="4">
    <source>
        <dbReference type="ARBA" id="ARBA00022630"/>
    </source>
</evidence>
<dbReference type="UniPathway" id="UPA00193"/>
<dbReference type="GO" id="GO:0005829">
    <property type="term" value="C:cytosol"/>
    <property type="evidence" value="ECO:0007669"/>
    <property type="project" value="TreeGrafter"/>
</dbReference>
<dbReference type="Pfam" id="PF02219">
    <property type="entry name" value="MTHFR"/>
    <property type="match status" value="1"/>
</dbReference>
<dbReference type="GO" id="GO:0009086">
    <property type="term" value="P:methionine biosynthetic process"/>
    <property type="evidence" value="ECO:0007669"/>
    <property type="project" value="TreeGrafter"/>
</dbReference>
<dbReference type="eggNOG" id="COG0685">
    <property type="taxonomic scope" value="Bacteria"/>
</dbReference>
<dbReference type="Pfam" id="PF12225">
    <property type="entry name" value="DUF5981"/>
    <property type="match status" value="1"/>
</dbReference>
<dbReference type="InterPro" id="IPR022026">
    <property type="entry name" value="DUF5981"/>
</dbReference>
<comment type="cofactor">
    <cofactor evidence="1 9">
        <name>FAD</name>
        <dbReference type="ChEBI" id="CHEBI:57692"/>
    </cofactor>
</comment>
<evidence type="ECO:0000259" key="11">
    <source>
        <dbReference type="Pfam" id="PF12225"/>
    </source>
</evidence>
<dbReference type="Proteomes" id="UP000007013">
    <property type="component" value="Chromosome"/>
</dbReference>
<dbReference type="InterPro" id="IPR029041">
    <property type="entry name" value="FAD-linked_oxidoreductase-like"/>
</dbReference>
<feature type="region of interest" description="Disordered" evidence="10">
    <location>
        <begin position="505"/>
        <end position="538"/>
    </location>
</feature>
<evidence type="ECO:0000256" key="9">
    <source>
        <dbReference type="RuleBase" id="RU003862"/>
    </source>
</evidence>
<dbReference type="HOGENOM" id="CLU_536107_0_0_0"/>
<evidence type="ECO:0000256" key="6">
    <source>
        <dbReference type="ARBA" id="ARBA00023002"/>
    </source>
</evidence>